<dbReference type="RefSeq" id="WP_145274730.1">
    <property type="nucleotide sequence ID" value="NZ_CP036426.1"/>
</dbReference>
<dbReference type="InterPro" id="IPR001343">
    <property type="entry name" value="Hemolysn_Ca-bd"/>
</dbReference>
<keyword evidence="4" id="KW-1185">Reference proteome</keyword>
<dbReference type="Gene3D" id="3.40.33.10">
    <property type="entry name" value="CAP"/>
    <property type="match status" value="1"/>
</dbReference>
<gene>
    <name evidence="3" type="primary">hlyA</name>
    <name evidence="3" type="ORF">ElP_51710</name>
</gene>
<evidence type="ECO:0000259" key="2">
    <source>
        <dbReference type="Pfam" id="PF00188"/>
    </source>
</evidence>
<feature type="domain" description="SCP" evidence="2">
    <location>
        <begin position="214"/>
        <end position="332"/>
    </location>
</feature>
<feature type="compositionally biased region" description="Low complexity" evidence="1">
    <location>
        <begin position="172"/>
        <end position="187"/>
    </location>
</feature>
<dbReference type="Gene3D" id="2.150.10.10">
    <property type="entry name" value="Serralysin-like metalloprotease, C-terminal"/>
    <property type="match status" value="1"/>
</dbReference>
<evidence type="ECO:0000313" key="4">
    <source>
        <dbReference type="Proteomes" id="UP000317835"/>
    </source>
</evidence>
<evidence type="ECO:0000313" key="3">
    <source>
        <dbReference type="EMBL" id="QDV37236.1"/>
    </source>
</evidence>
<dbReference type="InterPro" id="IPR018511">
    <property type="entry name" value="Hemolysin-typ_Ca-bd_CS"/>
</dbReference>
<dbReference type="PRINTS" id="PR00313">
    <property type="entry name" value="CABNDNGRPT"/>
</dbReference>
<dbReference type="CDD" id="cd05379">
    <property type="entry name" value="CAP_bacterial"/>
    <property type="match status" value="1"/>
</dbReference>
<dbReference type="PROSITE" id="PS00330">
    <property type="entry name" value="HEMOLYSIN_CALCIUM"/>
    <property type="match status" value="1"/>
</dbReference>
<dbReference type="PANTHER" id="PTHR31157:SF1">
    <property type="entry name" value="SCP DOMAIN-CONTAINING PROTEIN"/>
    <property type="match status" value="1"/>
</dbReference>
<accession>A0A518H928</accession>
<dbReference type="EMBL" id="CP036426">
    <property type="protein sequence ID" value="QDV37236.1"/>
    <property type="molecule type" value="Genomic_DNA"/>
</dbReference>
<dbReference type="PANTHER" id="PTHR31157">
    <property type="entry name" value="SCP DOMAIN-CONTAINING PROTEIN"/>
    <property type="match status" value="1"/>
</dbReference>
<dbReference type="InterPro" id="IPR014044">
    <property type="entry name" value="CAP_dom"/>
</dbReference>
<proteinExistence type="predicted"/>
<dbReference type="InterPro" id="IPR035940">
    <property type="entry name" value="CAP_sf"/>
</dbReference>
<reference evidence="3 4" key="1">
    <citation type="submission" date="2019-02" db="EMBL/GenBank/DDBJ databases">
        <title>Deep-cultivation of Planctomycetes and their phenomic and genomic characterization uncovers novel biology.</title>
        <authorList>
            <person name="Wiegand S."/>
            <person name="Jogler M."/>
            <person name="Boedeker C."/>
            <person name="Pinto D."/>
            <person name="Vollmers J."/>
            <person name="Rivas-Marin E."/>
            <person name="Kohn T."/>
            <person name="Peeters S.H."/>
            <person name="Heuer A."/>
            <person name="Rast P."/>
            <person name="Oberbeckmann S."/>
            <person name="Bunk B."/>
            <person name="Jeske O."/>
            <person name="Meyerdierks A."/>
            <person name="Storesund J.E."/>
            <person name="Kallscheuer N."/>
            <person name="Luecker S."/>
            <person name="Lage O.M."/>
            <person name="Pohl T."/>
            <person name="Merkel B.J."/>
            <person name="Hornburger P."/>
            <person name="Mueller R.-W."/>
            <person name="Bruemmer F."/>
            <person name="Labrenz M."/>
            <person name="Spormann A.M."/>
            <person name="Op den Camp H."/>
            <person name="Overmann J."/>
            <person name="Amann R."/>
            <person name="Jetten M.S.M."/>
            <person name="Mascher T."/>
            <person name="Medema M.H."/>
            <person name="Devos D.P."/>
            <person name="Kaster A.-K."/>
            <person name="Ovreas L."/>
            <person name="Rohde M."/>
            <person name="Galperin M.Y."/>
            <person name="Jogler C."/>
        </authorList>
    </citation>
    <scope>NUCLEOTIDE SEQUENCE [LARGE SCALE GENOMIC DNA]</scope>
    <source>
        <strain evidence="3 4">ElP</strain>
    </source>
</reference>
<feature type="compositionally biased region" description="Pro residues" evidence="1">
    <location>
        <begin position="156"/>
        <end position="171"/>
    </location>
</feature>
<dbReference type="Proteomes" id="UP000317835">
    <property type="component" value="Chromosome"/>
</dbReference>
<feature type="region of interest" description="Disordered" evidence="1">
    <location>
        <begin position="147"/>
        <end position="201"/>
    </location>
</feature>
<dbReference type="InterPro" id="IPR011049">
    <property type="entry name" value="Serralysin-like_metalloprot_C"/>
</dbReference>
<dbReference type="Pfam" id="PF00188">
    <property type="entry name" value="CAP"/>
    <property type="match status" value="1"/>
</dbReference>
<sequence>MPHPERRRSFRPRCESLDDRTLLSATPTAQIVQGVLFVTGTESADVIDVTVRPYRLGRTEIPIVRVSGTPRWFNGMRFQMVVVDARGGDDFVRINDGGRPLKPSWLDGGAGDDTLIGGSADDVILGGFGDDAIAGLAGLDRLDGGPGRDLINGVPDPDPIAPAPVEPPPVEAVPVVSPSESPADPAPTQSPITPEPPTADSPAVAITREEQVIVDLTNQARADQGLAPLSVDARLQRAAQIHAENMARLDRLAHELPETGTPTLADRARAAGYRYSMLGENIAFNYYSPSQAVDGWLDSEGHRRNILTSEYTQLGVSLAYNASGQPYYIQVFGRPA</sequence>
<dbReference type="AlphaFoldDB" id="A0A518H928"/>
<dbReference type="SUPFAM" id="SSF55797">
    <property type="entry name" value="PR-1-like"/>
    <property type="match status" value="1"/>
</dbReference>
<dbReference type="Pfam" id="PF00353">
    <property type="entry name" value="HemolysinCabind"/>
    <property type="match status" value="1"/>
</dbReference>
<dbReference type="OrthoDB" id="9783944at2"/>
<evidence type="ECO:0000256" key="1">
    <source>
        <dbReference type="SAM" id="MobiDB-lite"/>
    </source>
</evidence>
<organism evidence="3 4">
    <name type="scientific">Tautonia plasticadhaerens</name>
    <dbReference type="NCBI Taxonomy" id="2527974"/>
    <lineage>
        <taxon>Bacteria</taxon>
        <taxon>Pseudomonadati</taxon>
        <taxon>Planctomycetota</taxon>
        <taxon>Planctomycetia</taxon>
        <taxon>Isosphaerales</taxon>
        <taxon>Isosphaeraceae</taxon>
        <taxon>Tautonia</taxon>
    </lineage>
</organism>
<dbReference type="KEGG" id="tpla:ElP_51710"/>
<dbReference type="SUPFAM" id="SSF51120">
    <property type="entry name" value="beta-Roll"/>
    <property type="match status" value="1"/>
</dbReference>
<dbReference type="GO" id="GO:0005509">
    <property type="term" value="F:calcium ion binding"/>
    <property type="evidence" value="ECO:0007669"/>
    <property type="project" value="InterPro"/>
</dbReference>
<name>A0A518H928_9BACT</name>
<protein>
    <submittedName>
        <fullName evidence="3">Hemolysin, plasmid</fullName>
    </submittedName>
</protein>